<dbReference type="Pfam" id="PF06445">
    <property type="entry name" value="GyrI-like"/>
    <property type="match status" value="1"/>
</dbReference>
<dbReference type="Pfam" id="PF12833">
    <property type="entry name" value="HTH_18"/>
    <property type="match status" value="1"/>
</dbReference>
<dbReference type="Proteomes" id="UP000184089">
    <property type="component" value="Unassembled WGS sequence"/>
</dbReference>
<dbReference type="AlphaFoldDB" id="A0AAQ1MDN6"/>
<dbReference type="GO" id="GO:0003700">
    <property type="term" value="F:DNA-binding transcription factor activity"/>
    <property type="evidence" value="ECO:0007669"/>
    <property type="project" value="InterPro"/>
</dbReference>
<name>A0AAQ1MDN6_9FIRM</name>
<keyword evidence="8" id="KW-1185">Reference proteome</keyword>
<sequence>MEWIEQLNLAVRYIEEHLVGELDLDEAAKVACCSSYHFQRMFSYLAGVPLSEYVRRRRMSLAAVDLCRGEETVLDIALRYGYASPTAFNRAFQGVHGIAPSLAKKGGVPLKSYPPVSFKITVKGVEEMNYRIEERGPIRILGISAPLHREIQQNFTVVPQMWERAATDGTIPRLAALMDTPPMGLLGVSACGDEEEWRYFIAVSSSQPAPEGLEEYTIPAFTWAVFPGGGTGRSIQELEQRIVTEWLPTSGYEYADGPDVEVYLDPDPQNTQYEVWIPVIKKESPRG</sequence>
<dbReference type="PANTHER" id="PTHR47504:SF5">
    <property type="entry name" value="RIGHT ORIGIN-BINDING PROTEIN"/>
    <property type="match status" value="1"/>
</dbReference>
<accession>A0AAQ1MDN6</accession>
<dbReference type="EMBL" id="WWVX01000002">
    <property type="protein sequence ID" value="MZL69216.1"/>
    <property type="molecule type" value="Genomic_DNA"/>
</dbReference>
<keyword evidence="3" id="KW-0804">Transcription</keyword>
<evidence type="ECO:0000313" key="7">
    <source>
        <dbReference type="Proteomes" id="UP000184089"/>
    </source>
</evidence>
<organism evidence="6 7">
    <name type="scientific">Bittarella massiliensis</name>
    <name type="common">ex Durand et al. 2017</name>
    <dbReference type="NCBI Taxonomy" id="1720313"/>
    <lineage>
        <taxon>Bacteria</taxon>
        <taxon>Bacillati</taxon>
        <taxon>Bacillota</taxon>
        <taxon>Clostridia</taxon>
        <taxon>Eubacteriales</taxon>
        <taxon>Oscillospiraceae</taxon>
        <taxon>Bittarella (ex Durand et al. 2017)</taxon>
    </lineage>
</organism>
<protein>
    <submittedName>
        <fullName evidence="5">Helix-turn-helix domain-containing protein</fullName>
    </submittedName>
    <submittedName>
        <fullName evidence="6">Transcriptional regulator, AraC family</fullName>
    </submittedName>
</protein>
<reference evidence="6" key="2">
    <citation type="submission" date="2016-11" db="EMBL/GenBank/DDBJ databases">
        <authorList>
            <person name="Varghese N."/>
            <person name="Submissions S."/>
        </authorList>
    </citation>
    <scope>NUCLEOTIDE SEQUENCE</scope>
    <source>
        <strain evidence="6">DSM 4029</strain>
    </source>
</reference>
<dbReference type="InterPro" id="IPR010499">
    <property type="entry name" value="AraC_E-bd"/>
</dbReference>
<dbReference type="InterPro" id="IPR018060">
    <property type="entry name" value="HTH_AraC"/>
</dbReference>
<proteinExistence type="predicted"/>
<evidence type="ECO:0000259" key="4">
    <source>
        <dbReference type="PROSITE" id="PS01124"/>
    </source>
</evidence>
<evidence type="ECO:0000313" key="8">
    <source>
        <dbReference type="Proteomes" id="UP000474718"/>
    </source>
</evidence>
<evidence type="ECO:0000313" key="5">
    <source>
        <dbReference type="EMBL" id="MZL69216.1"/>
    </source>
</evidence>
<reference evidence="7" key="1">
    <citation type="submission" date="2016-11" db="EMBL/GenBank/DDBJ databases">
        <authorList>
            <person name="Jaros S."/>
            <person name="Januszkiewicz K."/>
            <person name="Wedrychowicz H."/>
        </authorList>
    </citation>
    <scope>NUCLEOTIDE SEQUENCE [LARGE SCALE GENOMIC DNA]</scope>
    <source>
        <strain evidence="7">DSM 4029</strain>
    </source>
</reference>
<reference evidence="5 8" key="3">
    <citation type="journal article" date="2019" name="Nat. Med.">
        <title>A library of human gut bacterial isolates paired with longitudinal multiomics data enables mechanistic microbiome research.</title>
        <authorList>
            <person name="Poyet M."/>
            <person name="Groussin M."/>
            <person name="Gibbons S.M."/>
            <person name="Avila-Pacheco J."/>
            <person name="Jiang X."/>
            <person name="Kearney S.M."/>
            <person name="Perrotta A.R."/>
            <person name="Berdy B."/>
            <person name="Zhao S."/>
            <person name="Lieberman T.D."/>
            <person name="Swanson P.K."/>
            <person name="Smith M."/>
            <person name="Roesemann S."/>
            <person name="Alexander J.E."/>
            <person name="Rich S.A."/>
            <person name="Livny J."/>
            <person name="Vlamakis H."/>
            <person name="Clish C."/>
            <person name="Bullock K."/>
            <person name="Deik A."/>
            <person name="Scott J."/>
            <person name="Pierce K.A."/>
            <person name="Xavier R.J."/>
            <person name="Alm E.J."/>
        </authorList>
    </citation>
    <scope>NUCLEOTIDE SEQUENCE [LARGE SCALE GENOMIC DNA]</scope>
    <source>
        <strain evidence="5 8">BIOML-A2</strain>
    </source>
</reference>
<dbReference type="Gene3D" id="1.10.10.60">
    <property type="entry name" value="Homeodomain-like"/>
    <property type="match status" value="2"/>
</dbReference>
<evidence type="ECO:0000256" key="1">
    <source>
        <dbReference type="ARBA" id="ARBA00023015"/>
    </source>
</evidence>
<dbReference type="InterPro" id="IPR050959">
    <property type="entry name" value="MarA-like"/>
</dbReference>
<dbReference type="Proteomes" id="UP000474718">
    <property type="component" value="Unassembled WGS sequence"/>
</dbReference>
<evidence type="ECO:0000256" key="2">
    <source>
        <dbReference type="ARBA" id="ARBA00023125"/>
    </source>
</evidence>
<dbReference type="SMART" id="SM00342">
    <property type="entry name" value="HTH_ARAC"/>
    <property type="match status" value="1"/>
</dbReference>
<keyword evidence="2" id="KW-0238">DNA-binding</keyword>
<dbReference type="SUPFAM" id="SSF55136">
    <property type="entry name" value="Probable bacterial effector-binding domain"/>
    <property type="match status" value="1"/>
</dbReference>
<keyword evidence="1" id="KW-0805">Transcription regulation</keyword>
<dbReference type="InterPro" id="IPR009057">
    <property type="entry name" value="Homeodomain-like_sf"/>
</dbReference>
<gene>
    <name evidence="5" type="ORF">GT747_05460</name>
    <name evidence="6" type="ORF">SAMN05444424_1663</name>
</gene>
<dbReference type="SMART" id="SM00871">
    <property type="entry name" value="AraC_E_bind"/>
    <property type="match status" value="1"/>
</dbReference>
<dbReference type="InterPro" id="IPR011256">
    <property type="entry name" value="Reg_factor_effector_dom_sf"/>
</dbReference>
<dbReference type="EMBL" id="FQVY01000002">
    <property type="protein sequence ID" value="SHG15157.1"/>
    <property type="molecule type" value="Genomic_DNA"/>
</dbReference>
<dbReference type="SUPFAM" id="SSF46689">
    <property type="entry name" value="Homeodomain-like"/>
    <property type="match status" value="2"/>
</dbReference>
<dbReference type="InterPro" id="IPR029442">
    <property type="entry name" value="GyrI-like"/>
</dbReference>
<evidence type="ECO:0000313" key="6">
    <source>
        <dbReference type="EMBL" id="SHG15157.1"/>
    </source>
</evidence>
<evidence type="ECO:0000256" key="3">
    <source>
        <dbReference type="ARBA" id="ARBA00023163"/>
    </source>
</evidence>
<dbReference type="PROSITE" id="PS01124">
    <property type="entry name" value="HTH_ARAC_FAMILY_2"/>
    <property type="match status" value="1"/>
</dbReference>
<dbReference type="RefSeq" id="WP_021660365.1">
    <property type="nucleotide sequence ID" value="NZ_FQVY01000002.1"/>
</dbReference>
<dbReference type="GO" id="GO:0043565">
    <property type="term" value="F:sequence-specific DNA binding"/>
    <property type="evidence" value="ECO:0007669"/>
    <property type="project" value="InterPro"/>
</dbReference>
<comment type="caution">
    <text evidence="6">The sequence shown here is derived from an EMBL/GenBank/DDBJ whole genome shotgun (WGS) entry which is preliminary data.</text>
</comment>
<dbReference type="Gene3D" id="3.20.80.10">
    <property type="entry name" value="Regulatory factor, effector binding domain"/>
    <property type="match status" value="1"/>
</dbReference>
<feature type="domain" description="HTH araC/xylS-type" evidence="4">
    <location>
        <begin position="8"/>
        <end position="106"/>
    </location>
</feature>
<dbReference type="PANTHER" id="PTHR47504">
    <property type="entry name" value="RIGHT ORIGIN-BINDING PROTEIN"/>
    <property type="match status" value="1"/>
</dbReference>